<dbReference type="AlphaFoldDB" id="A0A0T7GNL6"/>
<proteinExistence type="predicted"/>
<dbReference type="Proteomes" id="UP000039660">
    <property type="component" value="Unassembled WGS sequence"/>
</dbReference>
<feature type="domain" description="Hypervirulence associated protein TUDOR" evidence="1">
    <location>
        <begin position="7"/>
        <end position="68"/>
    </location>
</feature>
<dbReference type="EMBL" id="CCRK01000005">
    <property type="protein sequence ID" value="CDZ48879.1"/>
    <property type="molecule type" value="Genomic_DNA"/>
</dbReference>
<dbReference type="Pfam" id="PF11160">
    <property type="entry name" value="Hva1_TUDOR"/>
    <property type="match status" value="1"/>
</dbReference>
<name>A0A0T7GNL6_NEOGA</name>
<evidence type="ECO:0000313" key="2">
    <source>
        <dbReference type="EMBL" id="CDZ48879.1"/>
    </source>
</evidence>
<sequence>MQKIEIGNEVAWTWGRSEAKGKVARKFTSDVERRIKGKMIKRKADADEPAFLIRQEDGDRVLKSESELRKTHG</sequence>
<gene>
    <name evidence="2" type="ORF">NGAL_HAMBI1189_26470</name>
</gene>
<evidence type="ECO:0000313" key="3">
    <source>
        <dbReference type="Proteomes" id="UP000039660"/>
    </source>
</evidence>
<dbReference type="InterPro" id="IPR021331">
    <property type="entry name" value="Hva1_TUDOR"/>
</dbReference>
<accession>A0A0T7GNL6</accession>
<reference evidence="2 3" key="1">
    <citation type="submission" date="2014-08" db="EMBL/GenBank/DDBJ databases">
        <authorList>
            <person name="Chen Y.-H."/>
        </authorList>
    </citation>
    <scope>NUCLEOTIDE SEQUENCE [LARGE SCALE GENOMIC DNA]</scope>
</reference>
<dbReference type="RefSeq" id="WP_046634945.1">
    <property type="nucleotide sequence ID" value="NZ_CCRK01000005.1"/>
</dbReference>
<protein>
    <recommendedName>
        <fullName evidence="1">Hypervirulence associated protein TUDOR domain-containing protein</fullName>
    </recommendedName>
</protein>
<organism evidence="2 3">
    <name type="scientific">Neorhizobium galegae bv. officinalis</name>
    <dbReference type="NCBI Taxonomy" id="323656"/>
    <lineage>
        <taxon>Bacteria</taxon>
        <taxon>Pseudomonadati</taxon>
        <taxon>Pseudomonadota</taxon>
        <taxon>Alphaproteobacteria</taxon>
        <taxon>Hyphomicrobiales</taxon>
        <taxon>Rhizobiaceae</taxon>
        <taxon>Rhizobium/Agrobacterium group</taxon>
        <taxon>Neorhizobium</taxon>
    </lineage>
</organism>
<evidence type="ECO:0000259" key="1">
    <source>
        <dbReference type="Pfam" id="PF11160"/>
    </source>
</evidence>